<evidence type="ECO:0000313" key="1">
    <source>
        <dbReference type="EMBL" id="JAD21406.1"/>
    </source>
</evidence>
<reference evidence="1" key="1">
    <citation type="submission" date="2014-09" db="EMBL/GenBank/DDBJ databases">
        <authorList>
            <person name="Magalhaes I.L.F."/>
            <person name="Oliveira U."/>
            <person name="Santos F.R."/>
            <person name="Vidigal T.H.D.A."/>
            <person name="Brescovit A.D."/>
            <person name="Santos A.J."/>
        </authorList>
    </citation>
    <scope>NUCLEOTIDE SEQUENCE</scope>
    <source>
        <tissue evidence="1">Shoot tissue taken approximately 20 cm above the soil surface</tissue>
    </source>
</reference>
<name>A0A0A8Y5U1_ARUDO</name>
<dbReference type="EMBL" id="GBRH01276489">
    <property type="protein sequence ID" value="JAD21406.1"/>
    <property type="molecule type" value="Transcribed_RNA"/>
</dbReference>
<dbReference type="AlphaFoldDB" id="A0A0A8Y5U1"/>
<organism evidence="1">
    <name type="scientific">Arundo donax</name>
    <name type="common">Giant reed</name>
    <name type="synonym">Donax arundinaceus</name>
    <dbReference type="NCBI Taxonomy" id="35708"/>
    <lineage>
        <taxon>Eukaryota</taxon>
        <taxon>Viridiplantae</taxon>
        <taxon>Streptophyta</taxon>
        <taxon>Embryophyta</taxon>
        <taxon>Tracheophyta</taxon>
        <taxon>Spermatophyta</taxon>
        <taxon>Magnoliopsida</taxon>
        <taxon>Liliopsida</taxon>
        <taxon>Poales</taxon>
        <taxon>Poaceae</taxon>
        <taxon>PACMAD clade</taxon>
        <taxon>Arundinoideae</taxon>
        <taxon>Arundineae</taxon>
        <taxon>Arundo</taxon>
    </lineage>
</organism>
<proteinExistence type="predicted"/>
<sequence length="44" mass="5268">MHINNEPHIELPDQIHAIRTNQFRNTDLSNISKTTPFLHNKWMN</sequence>
<reference evidence="1" key="2">
    <citation type="journal article" date="2015" name="Data Brief">
        <title>Shoot transcriptome of the giant reed, Arundo donax.</title>
        <authorList>
            <person name="Barrero R.A."/>
            <person name="Guerrero F.D."/>
            <person name="Moolhuijzen P."/>
            <person name="Goolsby J.A."/>
            <person name="Tidwell J."/>
            <person name="Bellgard S.E."/>
            <person name="Bellgard M.I."/>
        </authorList>
    </citation>
    <scope>NUCLEOTIDE SEQUENCE</scope>
    <source>
        <tissue evidence="1">Shoot tissue taken approximately 20 cm above the soil surface</tissue>
    </source>
</reference>
<accession>A0A0A8Y5U1</accession>
<protein>
    <submittedName>
        <fullName evidence="1">Uncharacterized protein</fullName>
    </submittedName>
</protein>